<keyword evidence="4" id="KW-1185">Reference proteome</keyword>
<dbReference type="SUPFAM" id="SSF51338">
    <property type="entry name" value="Composite domain of metallo-dependent hydrolases"/>
    <property type="match status" value="1"/>
</dbReference>
<dbReference type="Proteomes" id="UP000471190">
    <property type="component" value="Unassembled WGS sequence"/>
</dbReference>
<organism evidence="2 3">
    <name type="scientific">Rhizobium tropici</name>
    <dbReference type="NCBI Taxonomy" id="398"/>
    <lineage>
        <taxon>Bacteria</taxon>
        <taxon>Pseudomonadati</taxon>
        <taxon>Pseudomonadota</taxon>
        <taxon>Alphaproteobacteria</taxon>
        <taxon>Hyphomicrobiales</taxon>
        <taxon>Rhizobiaceae</taxon>
        <taxon>Rhizobium/Agrobacterium group</taxon>
        <taxon>Rhizobium</taxon>
    </lineage>
</organism>
<dbReference type="EMBL" id="JACHBF010000021">
    <property type="protein sequence ID" value="MBB6494856.1"/>
    <property type="molecule type" value="Genomic_DNA"/>
</dbReference>
<sequence>MNVFDLVIKNGMVATASDVYDADVGIKVSPSCLKQVSAERLDRDQAVISSV</sequence>
<protein>
    <submittedName>
        <fullName evidence="2">Uncharacterized protein</fullName>
    </submittedName>
</protein>
<proteinExistence type="predicted"/>
<dbReference type="GO" id="GO:0016810">
    <property type="term" value="F:hydrolase activity, acting on carbon-nitrogen (but not peptide) bonds"/>
    <property type="evidence" value="ECO:0007669"/>
    <property type="project" value="InterPro"/>
</dbReference>
<name>A0A6P1CBJ1_RHITR</name>
<comment type="caution">
    <text evidence="2">The sequence shown here is derived from an EMBL/GenBank/DDBJ whole genome shotgun (WGS) entry which is preliminary data.</text>
</comment>
<accession>A0A6P1CBJ1</accession>
<dbReference type="Gene3D" id="2.30.40.10">
    <property type="entry name" value="Urease, subunit C, domain 1"/>
    <property type="match status" value="1"/>
</dbReference>
<evidence type="ECO:0000313" key="4">
    <source>
        <dbReference type="Proteomes" id="UP000526625"/>
    </source>
</evidence>
<dbReference type="InterPro" id="IPR011059">
    <property type="entry name" value="Metal-dep_hydrolase_composite"/>
</dbReference>
<reference evidence="1 4" key="2">
    <citation type="submission" date="2020-08" db="EMBL/GenBank/DDBJ databases">
        <title>Genomic Encyclopedia of Type Strains, Phase IV (KMG-V): Genome sequencing to study the core and pangenomes of soil and plant-associated prokaryotes.</title>
        <authorList>
            <person name="Whitman W."/>
        </authorList>
    </citation>
    <scope>NUCLEOTIDE SEQUENCE [LARGE SCALE GENOMIC DNA]</scope>
    <source>
        <strain evidence="1 4">SEMIA 4059</strain>
    </source>
</reference>
<dbReference type="EMBL" id="JAADZA010000020">
    <property type="protein sequence ID" value="NEV12905.1"/>
    <property type="molecule type" value="Genomic_DNA"/>
</dbReference>
<gene>
    <name evidence="1" type="ORF">GGD45_005307</name>
    <name evidence="2" type="ORF">GXW80_18090</name>
</gene>
<evidence type="ECO:0000313" key="3">
    <source>
        <dbReference type="Proteomes" id="UP000471190"/>
    </source>
</evidence>
<dbReference type="Proteomes" id="UP000526625">
    <property type="component" value="Unassembled WGS sequence"/>
</dbReference>
<evidence type="ECO:0000313" key="1">
    <source>
        <dbReference type="EMBL" id="MBB6494856.1"/>
    </source>
</evidence>
<reference evidence="2 3" key="1">
    <citation type="submission" date="2020-02" db="EMBL/GenBank/DDBJ databases">
        <title>Draft genome sequence of Rhizobium tropici.</title>
        <authorList>
            <person name="Khayi S."/>
            <person name="Jemo M."/>
        </authorList>
    </citation>
    <scope>NUCLEOTIDE SEQUENCE [LARGE SCALE GENOMIC DNA]</scope>
    <source>
        <strain evidence="2 3">A12</strain>
    </source>
</reference>
<dbReference type="AlphaFoldDB" id="A0A6P1CBJ1"/>
<evidence type="ECO:0000313" key="2">
    <source>
        <dbReference type="EMBL" id="NEV12905.1"/>
    </source>
</evidence>
<dbReference type="RefSeq" id="WP_154660806.1">
    <property type="nucleotide sequence ID" value="NZ_JAADZA010000020.1"/>
</dbReference>